<reference evidence="6 7" key="1">
    <citation type="submission" date="2016-04" db="EMBL/GenBank/DDBJ databases">
        <authorList>
            <person name="Evans L.H."/>
            <person name="Alamgir A."/>
            <person name="Owens N."/>
            <person name="Weber N.D."/>
            <person name="Virtaneva K."/>
            <person name="Barbian K."/>
            <person name="Babar A."/>
            <person name="Rosenke K."/>
        </authorList>
    </citation>
    <scope>NUCLEOTIDE SEQUENCE [LARGE SCALE GENOMIC DNA]</scope>
    <source>
        <strain evidence="6 7">LMa1</strain>
    </source>
</reference>
<feature type="domain" description="ATPase BadF/BadG/BcrA/BcrD type" evidence="5">
    <location>
        <begin position="19"/>
        <end position="235"/>
    </location>
</feature>
<organism evidence="6 7">
    <name type="scientific">Desulfotomaculum copahuensis</name>
    <dbReference type="NCBI Taxonomy" id="1838280"/>
    <lineage>
        <taxon>Bacteria</taxon>
        <taxon>Bacillati</taxon>
        <taxon>Bacillota</taxon>
        <taxon>Clostridia</taxon>
        <taxon>Eubacteriales</taxon>
        <taxon>Desulfotomaculaceae</taxon>
        <taxon>Desulfotomaculum</taxon>
    </lineage>
</organism>
<dbReference type="PANTHER" id="PTHR32329:SF2">
    <property type="entry name" value="BIFUNCTIONAL PROTEIN [INCLUDES 2-HYDROXYACYL-COA DEHYDRATASE (N-TER) AND ITS ACTIVATOR DOMAIN (C_TERM)"/>
    <property type="match status" value="1"/>
</dbReference>
<sequence length="248" mass="26262">MDDDGILAYSVRSIDGNFRQAARQVMVEALDKCGLLSETLNVVGATGLGAAFVNDPAVRNTEISCQARGIHYLLPQVRTLIEIGDQSARVIKLTEKGMVADCVVNDKCAMGSGSVLQTIAKVLGINVTDMGELSLQSANPVRFSAGCSVFAETEAISRIAENARIEDIVAGLHQAMAFKIGSIAQKIKIESDVAVTGGGACNPGLVKMLEKTIGNKLFLPREPMFSGAIGAVLMALEKVRMEKLCCSN</sequence>
<dbReference type="InterPro" id="IPR051805">
    <property type="entry name" value="Dehydratase_Activator_Redct"/>
</dbReference>
<dbReference type="EMBL" id="LYVF01000165">
    <property type="protein sequence ID" value="OAT81323.1"/>
    <property type="molecule type" value="Genomic_DNA"/>
</dbReference>
<evidence type="ECO:0000259" key="5">
    <source>
        <dbReference type="Pfam" id="PF01869"/>
    </source>
</evidence>
<dbReference type="SUPFAM" id="SSF53067">
    <property type="entry name" value="Actin-like ATPase domain"/>
    <property type="match status" value="1"/>
</dbReference>
<keyword evidence="4" id="KW-0411">Iron-sulfur</keyword>
<evidence type="ECO:0000256" key="4">
    <source>
        <dbReference type="ARBA" id="ARBA00023014"/>
    </source>
</evidence>
<dbReference type="Pfam" id="PF01869">
    <property type="entry name" value="BcrAD_BadFG"/>
    <property type="match status" value="1"/>
</dbReference>
<keyword evidence="3" id="KW-0408">Iron</keyword>
<dbReference type="Gene3D" id="3.30.420.40">
    <property type="match status" value="2"/>
</dbReference>
<name>A0A1B7LE01_9FIRM</name>
<dbReference type="InterPro" id="IPR002731">
    <property type="entry name" value="ATPase_BadF"/>
</dbReference>
<protein>
    <recommendedName>
        <fullName evidence="5">ATPase BadF/BadG/BcrA/BcrD type domain-containing protein</fullName>
    </recommendedName>
</protein>
<accession>A0A1B7LE01</accession>
<keyword evidence="2" id="KW-0479">Metal-binding</keyword>
<dbReference type="STRING" id="1838280.A6M21_00035"/>
<evidence type="ECO:0000256" key="1">
    <source>
        <dbReference type="ARBA" id="ARBA00001966"/>
    </source>
</evidence>
<evidence type="ECO:0000256" key="3">
    <source>
        <dbReference type="ARBA" id="ARBA00023004"/>
    </source>
</evidence>
<dbReference type="InterPro" id="IPR008275">
    <property type="entry name" value="CoA_E_activase_dom"/>
</dbReference>
<dbReference type="PANTHER" id="PTHR32329">
    <property type="entry name" value="BIFUNCTIONAL PROTEIN [INCLUDES 2-HYDROXYACYL-COA DEHYDRATASE (N-TER) AND ITS ACTIVATOR DOMAIN (C_TERM)-RELATED"/>
    <property type="match status" value="1"/>
</dbReference>
<dbReference type="AlphaFoldDB" id="A0A1B7LE01"/>
<dbReference type="GO" id="GO:0051536">
    <property type="term" value="F:iron-sulfur cluster binding"/>
    <property type="evidence" value="ECO:0007669"/>
    <property type="project" value="UniProtKB-KW"/>
</dbReference>
<comment type="cofactor">
    <cofactor evidence="1">
        <name>[4Fe-4S] cluster</name>
        <dbReference type="ChEBI" id="CHEBI:49883"/>
    </cofactor>
</comment>
<evidence type="ECO:0000313" key="7">
    <source>
        <dbReference type="Proteomes" id="UP000078532"/>
    </source>
</evidence>
<evidence type="ECO:0000256" key="2">
    <source>
        <dbReference type="ARBA" id="ARBA00022723"/>
    </source>
</evidence>
<evidence type="ECO:0000313" key="6">
    <source>
        <dbReference type="EMBL" id="OAT81323.1"/>
    </source>
</evidence>
<proteinExistence type="predicted"/>
<gene>
    <name evidence="6" type="ORF">A6M21_00035</name>
</gene>
<comment type="caution">
    <text evidence="6">The sequence shown here is derived from an EMBL/GenBank/DDBJ whole genome shotgun (WGS) entry which is preliminary data.</text>
</comment>
<dbReference type="Proteomes" id="UP000078532">
    <property type="component" value="Unassembled WGS sequence"/>
</dbReference>
<dbReference type="NCBIfam" id="TIGR00241">
    <property type="entry name" value="CoA_E_activ"/>
    <property type="match status" value="1"/>
</dbReference>
<dbReference type="InterPro" id="IPR043129">
    <property type="entry name" value="ATPase_NBD"/>
</dbReference>
<keyword evidence="7" id="KW-1185">Reference proteome</keyword>
<dbReference type="GO" id="GO:0046872">
    <property type="term" value="F:metal ion binding"/>
    <property type="evidence" value="ECO:0007669"/>
    <property type="project" value="UniProtKB-KW"/>
</dbReference>